<comment type="caution">
    <text evidence="1">The sequence shown here is derived from an EMBL/GenBank/DDBJ whole genome shotgun (WGS) entry which is preliminary data.</text>
</comment>
<dbReference type="Pfam" id="PF22752">
    <property type="entry name" value="DUF488-N3i"/>
    <property type="match status" value="1"/>
</dbReference>
<reference evidence="1" key="1">
    <citation type="journal article" date="2014" name="Int. J. Syst. Evol. Microbiol.">
        <title>Complete genome sequence of Corynebacterium casei LMG S-19264T (=DSM 44701T), isolated from a smear-ripened cheese.</title>
        <authorList>
            <consortium name="US DOE Joint Genome Institute (JGI-PGF)"/>
            <person name="Walter F."/>
            <person name="Albersmeier A."/>
            <person name="Kalinowski J."/>
            <person name="Ruckert C."/>
        </authorList>
    </citation>
    <scope>NUCLEOTIDE SEQUENCE</scope>
    <source>
        <strain evidence="1">JCM 13919</strain>
    </source>
</reference>
<dbReference type="EMBL" id="BMOB01000015">
    <property type="protein sequence ID" value="GGI93089.1"/>
    <property type="molecule type" value="Genomic_DNA"/>
</dbReference>
<dbReference type="OrthoDB" id="9790745at2"/>
<name>A0A917JZM4_9GAMM</name>
<accession>A0A917JZM4</accession>
<evidence type="ECO:0000313" key="2">
    <source>
        <dbReference type="Proteomes" id="UP000630149"/>
    </source>
</evidence>
<protein>
    <submittedName>
        <fullName evidence="1">Uncharacterized protein</fullName>
    </submittedName>
</protein>
<reference evidence="1" key="2">
    <citation type="submission" date="2020-09" db="EMBL/GenBank/DDBJ databases">
        <authorList>
            <person name="Sun Q."/>
            <person name="Ohkuma M."/>
        </authorList>
    </citation>
    <scope>NUCLEOTIDE SEQUENCE</scope>
    <source>
        <strain evidence="1">JCM 13919</strain>
    </source>
</reference>
<dbReference type="AlphaFoldDB" id="A0A917JZM4"/>
<dbReference type="RefSeq" id="WP_131776449.1">
    <property type="nucleotide sequence ID" value="NZ_BMOB01000015.1"/>
</dbReference>
<evidence type="ECO:0000313" key="1">
    <source>
        <dbReference type="EMBL" id="GGI93089.1"/>
    </source>
</evidence>
<proteinExistence type="predicted"/>
<dbReference type="Proteomes" id="UP000630149">
    <property type="component" value="Unassembled WGS sequence"/>
</dbReference>
<keyword evidence="2" id="KW-1185">Reference proteome</keyword>
<dbReference type="InterPro" id="IPR052552">
    <property type="entry name" value="YeaO-like"/>
</dbReference>
<organism evidence="1 2">
    <name type="scientific">Legionella impletisoli</name>
    <dbReference type="NCBI Taxonomy" id="343510"/>
    <lineage>
        <taxon>Bacteria</taxon>
        <taxon>Pseudomonadati</taxon>
        <taxon>Pseudomonadota</taxon>
        <taxon>Gammaproteobacteria</taxon>
        <taxon>Legionellales</taxon>
        <taxon>Legionellaceae</taxon>
        <taxon>Legionella</taxon>
    </lineage>
</organism>
<gene>
    <name evidence="1" type="ORF">GCM10007966_22090</name>
</gene>
<sequence length="68" mass="8022">MKSSETRVKDKLPIDAWLKEIAPSPELRKWLDFASQYIDELSRQQELVEEILTQAKNKEVVLFYAAKR</sequence>